<dbReference type="WBParaSite" id="PDA_v2.g16946.t1">
    <property type="protein sequence ID" value="PDA_v2.g16946.t1"/>
    <property type="gene ID" value="PDA_v2.g16946"/>
</dbReference>
<keyword evidence="1" id="KW-0812">Transmembrane</keyword>
<keyword evidence="2" id="KW-1185">Reference proteome</keyword>
<protein>
    <submittedName>
        <fullName evidence="3">Uncharacterized protein</fullName>
    </submittedName>
</protein>
<keyword evidence="1" id="KW-0472">Membrane</keyword>
<evidence type="ECO:0000313" key="2">
    <source>
        <dbReference type="Proteomes" id="UP000887578"/>
    </source>
</evidence>
<accession>A0A914PM06</accession>
<feature type="transmembrane region" description="Helical" evidence="1">
    <location>
        <begin position="36"/>
        <end position="61"/>
    </location>
</feature>
<feature type="transmembrane region" description="Helical" evidence="1">
    <location>
        <begin position="7"/>
        <end position="24"/>
    </location>
</feature>
<reference evidence="3" key="1">
    <citation type="submission" date="2022-11" db="UniProtKB">
        <authorList>
            <consortium name="WormBaseParasite"/>
        </authorList>
    </citation>
    <scope>IDENTIFICATION</scope>
</reference>
<dbReference type="Proteomes" id="UP000887578">
    <property type="component" value="Unplaced"/>
</dbReference>
<organism evidence="2 3">
    <name type="scientific">Panagrolaimus davidi</name>
    <dbReference type="NCBI Taxonomy" id="227884"/>
    <lineage>
        <taxon>Eukaryota</taxon>
        <taxon>Metazoa</taxon>
        <taxon>Ecdysozoa</taxon>
        <taxon>Nematoda</taxon>
        <taxon>Chromadorea</taxon>
        <taxon>Rhabditida</taxon>
        <taxon>Tylenchina</taxon>
        <taxon>Panagrolaimomorpha</taxon>
        <taxon>Panagrolaimoidea</taxon>
        <taxon>Panagrolaimidae</taxon>
        <taxon>Panagrolaimus</taxon>
    </lineage>
</organism>
<keyword evidence="1" id="KW-1133">Transmembrane helix</keyword>
<evidence type="ECO:0000256" key="1">
    <source>
        <dbReference type="SAM" id="Phobius"/>
    </source>
</evidence>
<proteinExistence type="predicted"/>
<evidence type="ECO:0000313" key="3">
    <source>
        <dbReference type="WBParaSite" id="PDA_v2.g16946.t1"/>
    </source>
</evidence>
<dbReference type="AlphaFoldDB" id="A0A914PM06"/>
<sequence length="154" mass="17441">MFPKPALIAFIITVKVLTIISIFYEYNLTAEEMFKHILILMLGITVLTILIASVFICLMKLQKCLNNKKKQSQFDLFFIEENCPLTIQTELIREPSQNSLNSVPSYEKAISSTVPVNINGYQNQLSLSPPPYTSSISTVNETESDFPPNYNDII</sequence>
<name>A0A914PM06_9BILA</name>